<reference evidence="9 10" key="1">
    <citation type="submission" date="2019-01" db="EMBL/GenBank/DDBJ databases">
        <title>Lacunisphaera sp. strain TWA-58.</title>
        <authorList>
            <person name="Chen W.-M."/>
        </authorList>
    </citation>
    <scope>NUCLEOTIDE SEQUENCE [LARGE SCALE GENOMIC DNA]</scope>
    <source>
        <strain evidence="9 10">TWA-58</strain>
    </source>
</reference>
<dbReference type="Pfam" id="PF09721">
    <property type="entry name" value="Exosortase_EpsH"/>
    <property type="match status" value="1"/>
</dbReference>
<protein>
    <submittedName>
        <fullName evidence="9">Exosortase</fullName>
        <ecNumber evidence="9">3.4.22.-</ecNumber>
    </submittedName>
</protein>
<accession>A0A4Q1C3J7</accession>
<keyword evidence="6 8" id="KW-1133">Transmembrane helix</keyword>
<keyword evidence="3" id="KW-0645">Protease</keyword>
<dbReference type="GO" id="GO:0008233">
    <property type="term" value="F:peptidase activity"/>
    <property type="evidence" value="ECO:0007669"/>
    <property type="project" value="UniProtKB-KW"/>
</dbReference>
<feature type="transmembrane region" description="Helical" evidence="8">
    <location>
        <begin position="201"/>
        <end position="220"/>
    </location>
</feature>
<dbReference type="EC" id="3.4.22.-" evidence="9"/>
<keyword evidence="2" id="KW-1003">Cell membrane</keyword>
<keyword evidence="10" id="KW-1185">Reference proteome</keyword>
<dbReference type="NCBIfam" id="TIGR04178">
    <property type="entry name" value="exo_archaeo"/>
    <property type="match status" value="1"/>
</dbReference>
<sequence>MSSVTPPLDERSGLRRFVIAALILLAVFALPLFHVVRFSLQSDLYSFIVIVPFVSAYLVWIERTRLTPAGTPVNRRWAAALAVMGLALATLALVIQQGGGKHAGVDALAFSMYALVGLLGAAACFFLGRATLKVIGFPLAFLVFLAPFPVAVEVGIETVLQHGSSWTAHRFLDLAGMPVFREGTYFQLPGFAMQVAPECSGIRSTLALFLTSLVAGRMFLRSPSNQLILAAVVLPLALVRNGFRVFVIGELCVKIGPHMIHSWIHRQGGPLFFTLSLIPFSLILFLLLRRDRRAIPSAP</sequence>
<keyword evidence="4 8" id="KW-0812">Transmembrane</keyword>
<dbReference type="GO" id="GO:0006508">
    <property type="term" value="P:proteolysis"/>
    <property type="evidence" value="ECO:0007669"/>
    <property type="project" value="UniProtKB-KW"/>
</dbReference>
<dbReference type="GO" id="GO:0005886">
    <property type="term" value="C:plasma membrane"/>
    <property type="evidence" value="ECO:0007669"/>
    <property type="project" value="UniProtKB-SubCell"/>
</dbReference>
<feature type="transmembrane region" description="Helical" evidence="8">
    <location>
        <begin position="44"/>
        <end position="61"/>
    </location>
</feature>
<feature type="transmembrane region" description="Helical" evidence="8">
    <location>
        <begin position="269"/>
        <end position="288"/>
    </location>
</feature>
<evidence type="ECO:0000256" key="4">
    <source>
        <dbReference type="ARBA" id="ARBA00022692"/>
    </source>
</evidence>
<comment type="subcellular location">
    <subcellularLocation>
        <location evidence="1">Cell membrane</location>
        <topology evidence="1">Multi-pass membrane protein</topology>
    </subcellularLocation>
</comment>
<proteinExistence type="predicted"/>
<dbReference type="EMBL" id="SDHX01000002">
    <property type="protein sequence ID" value="RXK52927.1"/>
    <property type="molecule type" value="Genomic_DNA"/>
</dbReference>
<name>A0A4Q1C3J7_9BACT</name>
<evidence type="ECO:0000256" key="7">
    <source>
        <dbReference type="ARBA" id="ARBA00023136"/>
    </source>
</evidence>
<keyword evidence="7 8" id="KW-0472">Membrane</keyword>
<evidence type="ECO:0000256" key="2">
    <source>
        <dbReference type="ARBA" id="ARBA00022475"/>
    </source>
</evidence>
<dbReference type="InterPro" id="IPR013426">
    <property type="entry name" value="EpsH-like"/>
</dbReference>
<feature type="transmembrane region" description="Helical" evidence="8">
    <location>
        <begin position="134"/>
        <end position="152"/>
    </location>
</feature>
<comment type="caution">
    <text evidence="9">The sequence shown here is derived from an EMBL/GenBank/DDBJ whole genome shotgun (WGS) entry which is preliminary data.</text>
</comment>
<dbReference type="NCBIfam" id="TIGR02602">
    <property type="entry name" value="8TM_EpsH"/>
    <property type="match status" value="1"/>
</dbReference>
<dbReference type="InterPro" id="IPR026392">
    <property type="entry name" value="Exo/Archaeosortase_dom"/>
</dbReference>
<feature type="transmembrane region" description="Helical" evidence="8">
    <location>
        <begin position="227"/>
        <end position="249"/>
    </location>
</feature>
<evidence type="ECO:0000256" key="5">
    <source>
        <dbReference type="ARBA" id="ARBA00022801"/>
    </source>
</evidence>
<keyword evidence="5 9" id="KW-0378">Hydrolase</keyword>
<evidence type="ECO:0000313" key="10">
    <source>
        <dbReference type="Proteomes" id="UP000290218"/>
    </source>
</evidence>
<dbReference type="OrthoDB" id="9797363at2"/>
<gene>
    <name evidence="9" type="primary">xrt</name>
    <name evidence="9" type="ORF">ESB00_14540</name>
</gene>
<organism evidence="9 10">
    <name type="scientific">Oleiharenicola lentus</name>
    <dbReference type="NCBI Taxonomy" id="2508720"/>
    <lineage>
        <taxon>Bacteria</taxon>
        <taxon>Pseudomonadati</taxon>
        <taxon>Verrucomicrobiota</taxon>
        <taxon>Opitutia</taxon>
        <taxon>Opitutales</taxon>
        <taxon>Opitutaceae</taxon>
        <taxon>Oleiharenicola</taxon>
    </lineage>
</organism>
<evidence type="ECO:0000256" key="3">
    <source>
        <dbReference type="ARBA" id="ARBA00022670"/>
    </source>
</evidence>
<evidence type="ECO:0000313" key="9">
    <source>
        <dbReference type="EMBL" id="RXK52927.1"/>
    </source>
</evidence>
<feature type="transmembrane region" description="Helical" evidence="8">
    <location>
        <begin position="77"/>
        <end position="95"/>
    </location>
</feature>
<dbReference type="Proteomes" id="UP000290218">
    <property type="component" value="Unassembled WGS sequence"/>
</dbReference>
<dbReference type="InterPro" id="IPR019127">
    <property type="entry name" value="Exosortase"/>
</dbReference>
<feature type="transmembrane region" description="Helical" evidence="8">
    <location>
        <begin position="107"/>
        <end position="127"/>
    </location>
</feature>
<evidence type="ECO:0000256" key="6">
    <source>
        <dbReference type="ARBA" id="ARBA00022989"/>
    </source>
</evidence>
<feature type="transmembrane region" description="Helical" evidence="8">
    <location>
        <begin position="17"/>
        <end position="38"/>
    </location>
</feature>
<evidence type="ECO:0000256" key="1">
    <source>
        <dbReference type="ARBA" id="ARBA00004651"/>
    </source>
</evidence>
<evidence type="ECO:0000256" key="8">
    <source>
        <dbReference type="SAM" id="Phobius"/>
    </source>
</evidence>
<dbReference type="RefSeq" id="WP_129048517.1">
    <property type="nucleotide sequence ID" value="NZ_SDHX01000002.1"/>
</dbReference>
<dbReference type="AlphaFoldDB" id="A0A4Q1C3J7"/>